<dbReference type="RefSeq" id="WP_064301680.1">
    <property type="nucleotide sequence ID" value="NZ_LUCV01000006.1"/>
</dbReference>
<protein>
    <submittedName>
        <fullName evidence="2">Uncharacterized protein</fullName>
    </submittedName>
</protein>
<dbReference type="InterPro" id="IPR036188">
    <property type="entry name" value="FAD/NAD-bd_sf"/>
</dbReference>
<proteinExistence type="predicted"/>
<gene>
    <name evidence="2" type="ORF">AYO28_09100</name>
</gene>
<comment type="caution">
    <text evidence="2">The sequence shown here is derived from an EMBL/GenBank/DDBJ whole genome shotgun (WGS) entry which is preliminary data.</text>
</comment>
<organism evidence="2 3">
    <name type="scientific">Pseudomonas putida</name>
    <name type="common">Arthrobacter siderocapsulatus</name>
    <dbReference type="NCBI Taxonomy" id="303"/>
    <lineage>
        <taxon>Bacteria</taxon>
        <taxon>Pseudomonadati</taxon>
        <taxon>Pseudomonadota</taxon>
        <taxon>Gammaproteobacteria</taxon>
        <taxon>Pseudomonadales</taxon>
        <taxon>Pseudomonadaceae</taxon>
        <taxon>Pseudomonas</taxon>
    </lineage>
</organism>
<evidence type="ECO:0000256" key="1">
    <source>
        <dbReference type="ARBA" id="ARBA00023002"/>
    </source>
</evidence>
<dbReference type="Pfam" id="PF13738">
    <property type="entry name" value="Pyr_redox_3"/>
    <property type="match status" value="1"/>
</dbReference>
<sequence>MLDCLVIGGGQSGLLCGHLLGRAGIDYRVVDAGPRAGDVWRQRPTGLRLFTSRQFCRLADLDMPGDPQGYPTGLEFADYLEGFAAAKRVRVSFASRVLRLGAVADGFEAMLDSGDVLRCRSVINATGSNQAPVIPGFAQALGEQVVQLTAGQFRDAGCMPAGSRIAVVGDGASGRQIAFELAAQHRVLLACGRQRKLMPNRVLGKDVFWWLDKAGILSARHDSRVAAIIRKRDPIPVASANNAELAKLGVQLKGRAIDADAAGLKFQDQSHEAVEAVIWCNGYREDTSWLALPGADTFGAQIGHLGRTAQPGFFLMGRKWLSCRASELVVGANNDAARVVGYVRAYLGN</sequence>
<reference evidence="2 3" key="1">
    <citation type="submission" date="2016-03" db="EMBL/GenBank/DDBJ databases">
        <title>Draft Genome Assembly of Pseudomonas putida strain CBF10-2.</title>
        <authorList>
            <person name="Iyer R.S."/>
            <person name="Damania A."/>
        </authorList>
    </citation>
    <scope>NUCLEOTIDE SEQUENCE [LARGE SCALE GENOMIC DNA]</scope>
    <source>
        <strain evidence="2 3">CBF10-2</strain>
    </source>
</reference>
<dbReference type="PANTHER" id="PTHR43539:SF78">
    <property type="entry name" value="FLAVIN-CONTAINING MONOOXYGENASE"/>
    <property type="match status" value="1"/>
</dbReference>
<evidence type="ECO:0000313" key="2">
    <source>
        <dbReference type="EMBL" id="OAI94392.1"/>
    </source>
</evidence>
<dbReference type="PANTHER" id="PTHR43539">
    <property type="entry name" value="FLAVIN-BINDING MONOOXYGENASE-LIKE PROTEIN (AFU_ORTHOLOGUE AFUA_4G09220)"/>
    <property type="match status" value="1"/>
</dbReference>
<dbReference type="PRINTS" id="PR00469">
    <property type="entry name" value="PNDRDTASEII"/>
</dbReference>
<dbReference type="EMBL" id="LUCV01000006">
    <property type="protein sequence ID" value="OAI94392.1"/>
    <property type="molecule type" value="Genomic_DNA"/>
</dbReference>
<dbReference type="SUPFAM" id="SSF51905">
    <property type="entry name" value="FAD/NAD(P)-binding domain"/>
    <property type="match status" value="2"/>
</dbReference>
<evidence type="ECO:0000313" key="3">
    <source>
        <dbReference type="Proteomes" id="UP000077752"/>
    </source>
</evidence>
<keyword evidence="1" id="KW-0560">Oxidoreductase</keyword>
<dbReference type="Proteomes" id="UP000077752">
    <property type="component" value="Unassembled WGS sequence"/>
</dbReference>
<dbReference type="Gene3D" id="3.50.50.60">
    <property type="entry name" value="FAD/NAD(P)-binding domain"/>
    <property type="match status" value="1"/>
</dbReference>
<accession>A0A177STR9</accession>
<dbReference type="InterPro" id="IPR050982">
    <property type="entry name" value="Auxin_biosynth/cation_transpt"/>
</dbReference>
<name>A0A177STR9_PSEPU</name>
<dbReference type="AlphaFoldDB" id="A0A177STR9"/>
<dbReference type="GO" id="GO:0004497">
    <property type="term" value="F:monooxygenase activity"/>
    <property type="evidence" value="ECO:0007669"/>
    <property type="project" value="TreeGrafter"/>
</dbReference>
<dbReference type="GO" id="GO:0050660">
    <property type="term" value="F:flavin adenine dinucleotide binding"/>
    <property type="evidence" value="ECO:0007669"/>
    <property type="project" value="TreeGrafter"/>
</dbReference>